<evidence type="ECO:0000313" key="5">
    <source>
        <dbReference type="Proteomes" id="UP001597497"/>
    </source>
</evidence>
<dbReference type="PIRSF" id="PIRSF015244">
    <property type="entry name" value="UCP015244"/>
    <property type="match status" value="1"/>
</dbReference>
<dbReference type="Pfam" id="PF09940">
    <property type="entry name" value="DUF2172"/>
    <property type="match status" value="1"/>
</dbReference>
<dbReference type="Gene3D" id="3.50.30.90">
    <property type="match status" value="1"/>
</dbReference>
<evidence type="ECO:0000259" key="3">
    <source>
        <dbReference type="Pfam" id="PF16254"/>
    </source>
</evidence>
<sequence>MQRPSIEQDRIDLTSSSHKQQERWQIEQLFDRLFPICRSITGPGLRQSLDILSEWMPLEHFSVASGTRLFDWEVPKEWRIRSATLTDPQGRVIADFDTHNLHVLNYSIPVDGYFTLDELKSHLYTNPVLPNSIPYVTSYYKERWGFCLTQDIYDQLKPGRYHAHIDSELVEGEMNYAHAILPGECEEEILISSYLCHPSMANNELSGPITAAMLYQRLSRWQKRRFTYRFVFAPETIGSIAYLHQFGKGLKARMHAGMILTCLGGQEPLSYKQSRQGHSPLDLLWHHLFASEASPNRTRPFTPNYGSDERQYNSPGFNLPVGQISRMLHASFPEYHSSADTKEVMTMDALVKSADEIEHLLLGLELDGYYVNQSPYGEVKLDRYGLYPDMNQNGILRQSNNQLVDGRKQLNRILTILNYADGQHNLQEIAEKCQSHGNIYDLQPVIHLLIEKGLLKGPYSNRMEPFEI</sequence>
<dbReference type="InterPro" id="IPR012353">
    <property type="entry name" value="UCP015244"/>
</dbReference>
<proteinExistence type="predicted"/>
<dbReference type="InterPro" id="IPR032622">
    <property type="entry name" value="UCP01524_HTH"/>
</dbReference>
<protein>
    <submittedName>
        <fullName evidence="4">DUF4910 domain-containing protein</fullName>
    </submittedName>
</protein>
<dbReference type="EMBL" id="JBHUMM010000023">
    <property type="protein sequence ID" value="MFD2671960.1"/>
    <property type="molecule type" value="Genomic_DNA"/>
</dbReference>
<keyword evidence="5" id="KW-1185">Reference proteome</keyword>
<feature type="domain" description="DUF4910" evidence="3">
    <location>
        <begin position="28"/>
        <end position="365"/>
    </location>
</feature>
<dbReference type="Gene3D" id="3.40.630.10">
    <property type="entry name" value="Zn peptidases"/>
    <property type="match status" value="1"/>
</dbReference>
<dbReference type="InterPro" id="IPR036388">
    <property type="entry name" value="WH-like_DNA-bd_sf"/>
</dbReference>
<organism evidence="4 5">
    <name type="scientific">Marinicrinis sediminis</name>
    <dbReference type="NCBI Taxonomy" id="1652465"/>
    <lineage>
        <taxon>Bacteria</taxon>
        <taxon>Bacillati</taxon>
        <taxon>Bacillota</taxon>
        <taxon>Bacilli</taxon>
        <taxon>Bacillales</taxon>
        <taxon>Paenibacillaceae</taxon>
    </lineage>
</organism>
<gene>
    <name evidence="4" type="ORF">ACFSUC_10125</name>
</gene>
<dbReference type="InterPro" id="IPR032589">
    <property type="entry name" value="DUF4910"/>
</dbReference>
<evidence type="ECO:0000259" key="2">
    <source>
        <dbReference type="Pfam" id="PF16221"/>
    </source>
</evidence>
<dbReference type="Pfam" id="PF16254">
    <property type="entry name" value="DUF4910"/>
    <property type="match status" value="1"/>
</dbReference>
<feature type="domain" description="UCP01524 winged helix-turn-helix" evidence="2">
    <location>
        <begin position="370"/>
        <end position="456"/>
    </location>
</feature>
<comment type="caution">
    <text evidence="4">The sequence shown here is derived from an EMBL/GenBank/DDBJ whole genome shotgun (WGS) entry which is preliminary data.</text>
</comment>
<dbReference type="SUPFAM" id="SSF53187">
    <property type="entry name" value="Zn-dependent exopeptidases"/>
    <property type="match status" value="1"/>
</dbReference>
<dbReference type="Proteomes" id="UP001597497">
    <property type="component" value="Unassembled WGS sequence"/>
</dbReference>
<evidence type="ECO:0000313" key="4">
    <source>
        <dbReference type="EMBL" id="MFD2671960.1"/>
    </source>
</evidence>
<dbReference type="Gene3D" id="1.10.10.10">
    <property type="entry name" value="Winged helix-like DNA-binding domain superfamily/Winged helix DNA-binding domain"/>
    <property type="match status" value="1"/>
</dbReference>
<feature type="domain" description="DUF2172" evidence="1">
    <location>
        <begin position="77"/>
        <end position="168"/>
    </location>
</feature>
<dbReference type="Pfam" id="PF16221">
    <property type="entry name" value="HTH_47"/>
    <property type="match status" value="1"/>
</dbReference>
<dbReference type="InterPro" id="IPR032610">
    <property type="entry name" value="DUF2172"/>
</dbReference>
<accession>A0ABW5RB55</accession>
<dbReference type="RefSeq" id="WP_379929431.1">
    <property type="nucleotide sequence ID" value="NZ_JBHUMM010000023.1"/>
</dbReference>
<reference evidence="5" key="1">
    <citation type="journal article" date="2019" name="Int. J. Syst. Evol. Microbiol.">
        <title>The Global Catalogue of Microorganisms (GCM) 10K type strain sequencing project: providing services to taxonomists for standard genome sequencing and annotation.</title>
        <authorList>
            <consortium name="The Broad Institute Genomics Platform"/>
            <consortium name="The Broad Institute Genome Sequencing Center for Infectious Disease"/>
            <person name="Wu L."/>
            <person name="Ma J."/>
        </authorList>
    </citation>
    <scope>NUCLEOTIDE SEQUENCE [LARGE SCALE GENOMIC DNA]</scope>
    <source>
        <strain evidence="5">KCTC 33676</strain>
    </source>
</reference>
<name>A0ABW5RB55_9BACL</name>
<evidence type="ECO:0000259" key="1">
    <source>
        <dbReference type="Pfam" id="PF09940"/>
    </source>
</evidence>